<keyword evidence="4 7" id="KW-0812">Transmembrane</keyword>
<dbReference type="PANTHER" id="PTHR43141:SF4">
    <property type="entry name" value="CYTOCHROME BD2 SUBUNIT II"/>
    <property type="match status" value="1"/>
</dbReference>
<dbReference type="EMBL" id="SOYS01000001">
    <property type="protein sequence ID" value="NIY46682.1"/>
    <property type="molecule type" value="Genomic_DNA"/>
</dbReference>
<sequence length="315" mass="34401">MEGLASLSAATLLFSLLMYLMLDGTDLGVGMLFLCIKGEEPRRRMAHSMLPIWDANETWLVLLAGGTLALFPAVYAGALSLLYIPVFLLLLSLILRAMALEYRDKASKRVRAFLDLVLPLASCLAAFSQGFCAGTLVSRFLSNDAVQGFSIFPVLCGLGLTSGYLLLGCGWIRWRIGQPVEKQAARLSGYFFLLCCGLCIAVMLLEPLPWRQAWQYAAGKTLSVIILLLLFAMIIVLKRGQGLLQLIVTLALMTTIVLLLAAGFYWLSANNLISLTAAASSKTTQLVILVGSAVVIPLTLAYHSWVFWLFRGKVL</sequence>
<accession>A0ABX0VIB0</accession>
<evidence type="ECO:0000313" key="9">
    <source>
        <dbReference type="Proteomes" id="UP000697927"/>
    </source>
</evidence>
<reference evidence="8 9" key="1">
    <citation type="journal article" date="2020" name="Microorganisms">
        <title>Polyphasic Characterisation of Cedecea colo sp. nov., a New Enteric Bacterium Isolated from the Koala Hindgut.</title>
        <authorList>
            <person name="Boath J.M."/>
            <person name="Dakhal S."/>
            <person name="Van T.T.H."/>
            <person name="Moore R.J."/>
            <person name="Dekiwadia C."/>
            <person name="Macreadie I.G."/>
        </authorList>
    </citation>
    <scope>NUCLEOTIDE SEQUENCE [LARGE SCALE GENOMIC DNA]</scope>
    <source>
        <strain evidence="8 9">ZA</strain>
    </source>
</reference>
<feature type="transmembrane region" description="Helical" evidence="7">
    <location>
        <begin position="244"/>
        <end position="266"/>
    </location>
</feature>
<proteinExistence type="inferred from homology"/>
<evidence type="ECO:0000256" key="4">
    <source>
        <dbReference type="ARBA" id="ARBA00022692"/>
    </source>
</evidence>
<evidence type="ECO:0000256" key="2">
    <source>
        <dbReference type="ARBA" id="ARBA00007543"/>
    </source>
</evidence>
<name>A0ABX0VIB0_9ENTR</name>
<keyword evidence="3" id="KW-1003">Cell membrane</keyword>
<comment type="similarity">
    <text evidence="2">Belongs to the cytochrome ubiquinol oxidase subunit 2 family.</text>
</comment>
<dbReference type="Pfam" id="PF02322">
    <property type="entry name" value="Cyt_bd_oxida_II"/>
    <property type="match status" value="1"/>
</dbReference>
<organism evidence="8 9">
    <name type="scientific">Cedecea colo</name>
    <dbReference type="NCBI Taxonomy" id="2552946"/>
    <lineage>
        <taxon>Bacteria</taxon>
        <taxon>Pseudomonadati</taxon>
        <taxon>Pseudomonadota</taxon>
        <taxon>Gammaproteobacteria</taxon>
        <taxon>Enterobacterales</taxon>
        <taxon>Enterobacteriaceae</taxon>
        <taxon>Cedecea</taxon>
    </lineage>
</organism>
<feature type="transmembrane region" description="Helical" evidence="7">
    <location>
        <begin position="81"/>
        <end position="100"/>
    </location>
</feature>
<evidence type="ECO:0000256" key="6">
    <source>
        <dbReference type="ARBA" id="ARBA00023136"/>
    </source>
</evidence>
<keyword evidence="5 7" id="KW-1133">Transmembrane helix</keyword>
<feature type="transmembrane region" description="Helical" evidence="7">
    <location>
        <begin position="112"/>
        <end position="137"/>
    </location>
</feature>
<evidence type="ECO:0000256" key="7">
    <source>
        <dbReference type="SAM" id="Phobius"/>
    </source>
</evidence>
<feature type="transmembrane region" description="Helical" evidence="7">
    <location>
        <begin position="184"/>
        <end position="205"/>
    </location>
</feature>
<dbReference type="InterPro" id="IPR003317">
    <property type="entry name" value="Cyt-d_oxidase_su2"/>
</dbReference>
<evidence type="ECO:0000256" key="5">
    <source>
        <dbReference type="ARBA" id="ARBA00022989"/>
    </source>
</evidence>
<feature type="transmembrane region" description="Helical" evidence="7">
    <location>
        <begin position="217"/>
        <end position="237"/>
    </location>
</feature>
<evidence type="ECO:0000313" key="8">
    <source>
        <dbReference type="EMBL" id="NIY46682.1"/>
    </source>
</evidence>
<comment type="caution">
    <text evidence="8">The sequence shown here is derived from an EMBL/GenBank/DDBJ whole genome shotgun (WGS) entry which is preliminary data.</text>
</comment>
<evidence type="ECO:0000256" key="3">
    <source>
        <dbReference type="ARBA" id="ARBA00022475"/>
    </source>
</evidence>
<protein>
    <submittedName>
        <fullName evidence="8">Cytochrome d ubiquinol oxidase subunit II</fullName>
    </submittedName>
</protein>
<dbReference type="RefSeq" id="WP_167607208.1">
    <property type="nucleotide sequence ID" value="NZ_SOYS01000001.1"/>
</dbReference>
<keyword evidence="9" id="KW-1185">Reference proteome</keyword>
<dbReference type="Proteomes" id="UP000697927">
    <property type="component" value="Unassembled WGS sequence"/>
</dbReference>
<gene>
    <name evidence="8" type="ORF">E2L00_03855</name>
</gene>
<keyword evidence="6 7" id="KW-0472">Membrane</keyword>
<comment type="subcellular location">
    <subcellularLocation>
        <location evidence="1">Cell membrane</location>
        <topology evidence="1">Multi-pass membrane protein</topology>
    </subcellularLocation>
</comment>
<dbReference type="PANTHER" id="PTHR43141">
    <property type="entry name" value="CYTOCHROME BD2 SUBUNIT II"/>
    <property type="match status" value="1"/>
</dbReference>
<evidence type="ECO:0000256" key="1">
    <source>
        <dbReference type="ARBA" id="ARBA00004651"/>
    </source>
</evidence>
<feature type="transmembrane region" description="Helical" evidence="7">
    <location>
        <begin position="149"/>
        <end position="172"/>
    </location>
</feature>
<feature type="transmembrane region" description="Helical" evidence="7">
    <location>
        <begin position="286"/>
        <end position="310"/>
    </location>
</feature>